<evidence type="ECO:0000259" key="2">
    <source>
        <dbReference type="Pfam" id="PF01458"/>
    </source>
</evidence>
<dbReference type="InterPro" id="IPR055346">
    <property type="entry name" value="Fe-S_cluster_assembly_SufBD"/>
</dbReference>
<dbReference type="InterPro" id="IPR011542">
    <property type="entry name" value="SUF_FeS_clus_asmbl_SufD"/>
</dbReference>
<protein>
    <submittedName>
        <fullName evidence="4">Fe-S cluster assembly protein SufD</fullName>
    </submittedName>
</protein>
<dbReference type="PANTHER" id="PTHR43575">
    <property type="entry name" value="PROTEIN ABCI7, CHLOROPLASTIC"/>
    <property type="match status" value="1"/>
</dbReference>
<comment type="similarity">
    <text evidence="1">Belongs to the iron-sulfur cluster assembly SufBD family.</text>
</comment>
<comment type="caution">
    <text evidence="4">The sequence shown here is derived from an EMBL/GenBank/DDBJ whole genome shotgun (WGS) entry which is preliminary data.</text>
</comment>
<dbReference type="InterPro" id="IPR000825">
    <property type="entry name" value="SUF_FeS_clus_asmbl_SufBD_core"/>
</dbReference>
<feature type="domain" description="SUF system FeS cluster assembly SufBD core" evidence="2">
    <location>
        <begin position="168"/>
        <end position="398"/>
    </location>
</feature>
<dbReference type="InterPro" id="IPR037284">
    <property type="entry name" value="SUF_FeS_clus_asmbl_SufBD_sf"/>
</dbReference>
<gene>
    <name evidence="4" type="primary">sufD</name>
    <name evidence="4" type="ORF">G3O08_16510</name>
</gene>
<dbReference type="PANTHER" id="PTHR43575:SF1">
    <property type="entry name" value="PROTEIN ABCI7, CHLOROPLASTIC"/>
    <property type="match status" value="1"/>
</dbReference>
<keyword evidence="5" id="KW-1185">Reference proteome</keyword>
<feature type="domain" description="SUF system FeS cluster assembly SufBD N-terminal" evidence="3">
    <location>
        <begin position="24"/>
        <end position="163"/>
    </location>
</feature>
<dbReference type="InterPro" id="IPR045595">
    <property type="entry name" value="SufBD_N"/>
</dbReference>
<evidence type="ECO:0000259" key="3">
    <source>
        <dbReference type="Pfam" id="PF19295"/>
    </source>
</evidence>
<reference evidence="4 5" key="1">
    <citation type="submission" date="2020-02" db="EMBL/GenBank/DDBJ databases">
        <title>Out from the shadows clarifying the taxonomy of the family Cryomorphaceae and related taxa by utilizing the GTDB taxonomic framework.</title>
        <authorList>
            <person name="Bowman J.P."/>
        </authorList>
    </citation>
    <scope>NUCLEOTIDE SEQUENCE [LARGE SCALE GENOMIC DNA]</scope>
    <source>
        <strain evidence="4 5">QSSC 1-22</strain>
    </source>
</reference>
<organism evidence="4 5">
    <name type="scientific">Cryomorpha ignava</name>
    <dbReference type="NCBI Taxonomy" id="101383"/>
    <lineage>
        <taxon>Bacteria</taxon>
        <taxon>Pseudomonadati</taxon>
        <taxon>Bacteroidota</taxon>
        <taxon>Flavobacteriia</taxon>
        <taxon>Flavobacteriales</taxon>
        <taxon>Cryomorphaceae</taxon>
        <taxon>Cryomorpha</taxon>
    </lineage>
</organism>
<dbReference type="AlphaFoldDB" id="A0A7K3WUC6"/>
<name>A0A7K3WUC6_9FLAO</name>
<dbReference type="Pfam" id="PF19295">
    <property type="entry name" value="SufBD_N"/>
    <property type="match status" value="1"/>
</dbReference>
<dbReference type="SUPFAM" id="SSF101960">
    <property type="entry name" value="Stabilizer of iron transporter SufD"/>
    <property type="match status" value="1"/>
</dbReference>
<dbReference type="Proteomes" id="UP000486602">
    <property type="component" value="Unassembled WGS sequence"/>
</dbReference>
<evidence type="ECO:0000313" key="4">
    <source>
        <dbReference type="EMBL" id="NEN25104.1"/>
    </source>
</evidence>
<dbReference type="EMBL" id="JAAGVY010000040">
    <property type="protein sequence ID" value="NEN25104.1"/>
    <property type="molecule type" value="Genomic_DNA"/>
</dbReference>
<sequence length="426" mass="47435">MEILQDTTKLNALTGTLTDGYFAKVPAAFESRRNEAKKALETLEFPTTKQEYWKYTRTGQIANKSWRFADNFDLPELPISIEEITPRMVFVNGVYSEANSEMEDVKGLEISTFAKAKQGYISDLAPYTDYSLSPFLALNAALPQDGYAIRVSKNIALEKPINIINVYTGDTTISQPRSVIYLETGAELKITEFHIHESENPTLSNTALEVQLEANSTLGIDVIQKGNDTSYHMQQLDAVVAGDANFTHNNFTMRGKWTRNNGNVRLKGSNTTANLNGFYIPNGSEHIDNHTIMDHEQPHCDSNELYRGVMLGKSTAVFNGKVYVRPHAQKTNAFQSNGNILVSDDATVNSKPELEIYADDVKCSHGSTTGQIDDEAIYYLRTRGLSATSARKMMVGAFAADVLNTMVNPVWREYIEDVISHELSKA</sequence>
<accession>A0A7K3WUC6</accession>
<dbReference type="Pfam" id="PF01458">
    <property type="entry name" value="SUFBD_core"/>
    <property type="match status" value="1"/>
</dbReference>
<evidence type="ECO:0000313" key="5">
    <source>
        <dbReference type="Proteomes" id="UP000486602"/>
    </source>
</evidence>
<evidence type="ECO:0000256" key="1">
    <source>
        <dbReference type="ARBA" id="ARBA00043967"/>
    </source>
</evidence>
<dbReference type="NCBIfam" id="TIGR01981">
    <property type="entry name" value="sufD"/>
    <property type="match status" value="1"/>
</dbReference>
<dbReference type="RefSeq" id="WP_163286563.1">
    <property type="nucleotide sequence ID" value="NZ_JAAGVY010000040.1"/>
</dbReference>
<proteinExistence type="inferred from homology"/>
<dbReference type="GO" id="GO:0016226">
    <property type="term" value="P:iron-sulfur cluster assembly"/>
    <property type="evidence" value="ECO:0007669"/>
    <property type="project" value="InterPro"/>
</dbReference>